<dbReference type="GO" id="GO:0005634">
    <property type="term" value="C:nucleus"/>
    <property type="evidence" value="ECO:0007669"/>
    <property type="project" value="InterPro"/>
</dbReference>
<dbReference type="PANTHER" id="PTHR15681:SF1">
    <property type="entry name" value="MAD2L1-BINDING PROTEIN"/>
    <property type="match status" value="1"/>
</dbReference>
<dbReference type="GO" id="GO:0007096">
    <property type="term" value="P:regulation of exit from mitosis"/>
    <property type="evidence" value="ECO:0007669"/>
    <property type="project" value="InterPro"/>
</dbReference>
<dbReference type="InterPro" id="IPR009511">
    <property type="entry name" value="MAD1/Cdc20-bound-Mad2-bd"/>
</dbReference>
<organism evidence="1 2">
    <name type="scientific">Coccomyxa viridis</name>
    <dbReference type="NCBI Taxonomy" id="1274662"/>
    <lineage>
        <taxon>Eukaryota</taxon>
        <taxon>Viridiplantae</taxon>
        <taxon>Chlorophyta</taxon>
        <taxon>core chlorophytes</taxon>
        <taxon>Trebouxiophyceae</taxon>
        <taxon>Trebouxiophyceae incertae sedis</taxon>
        <taxon>Coccomyxaceae</taxon>
        <taxon>Coccomyxa</taxon>
    </lineage>
</organism>
<gene>
    <name evidence="1" type="ORF">CVIRNUC_005504</name>
</gene>
<dbReference type="AlphaFoldDB" id="A0AAV1I7M1"/>
<evidence type="ECO:0000313" key="1">
    <source>
        <dbReference type="EMBL" id="CAK0781912.1"/>
    </source>
</evidence>
<evidence type="ECO:0000313" key="2">
    <source>
        <dbReference type="Proteomes" id="UP001314263"/>
    </source>
</evidence>
<keyword evidence="2" id="KW-1185">Reference proteome</keyword>
<dbReference type="InterPro" id="IPR053729">
    <property type="entry name" value="MAD2L1BP_domain_sf"/>
</dbReference>
<accession>A0AAV1I7M1</accession>
<dbReference type="Proteomes" id="UP001314263">
    <property type="component" value="Unassembled WGS sequence"/>
</dbReference>
<reference evidence="1 2" key="1">
    <citation type="submission" date="2023-10" db="EMBL/GenBank/DDBJ databases">
        <authorList>
            <person name="Maclean D."/>
            <person name="Macfadyen A."/>
        </authorList>
    </citation>
    <scope>NUCLEOTIDE SEQUENCE [LARGE SCALE GENOMIC DNA]</scope>
</reference>
<dbReference type="Gene3D" id="3.30.900.20">
    <property type="match status" value="1"/>
</dbReference>
<protein>
    <submittedName>
        <fullName evidence="1">Uncharacterized protein</fullName>
    </submittedName>
</protein>
<proteinExistence type="predicted"/>
<comment type="caution">
    <text evidence="1">The sequence shown here is derived from an EMBL/GenBank/DDBJ whole genome shotgun (WGS) entry which is preliminary data.</text>
</comment>
<sequence>MVWKGTRAIFNRLMADLDGRTMPKKRRRAPEVHTIDCDVELSQFLSHELASAISQDICKHILFMRNQIPRLYDELAVDTKKVPAAAGKGRRTGKHRKKDKFVAAAESLLSALSPELFAGSRNTQLTFVLGPSPTRALEVYNASFVLPGGGQDGAKAAQACSAMAASKTVLRELILATAAGSEGPASRGATKLFVLVRRPAGAELLPGFLPKRGLQLRMRKGLQVDITIRGAEEDSVCTGEEGSKMVCDTQTSEMSWAPAGCNRAQMDGPGHNKDNNTEQQDMGDDLIWFQSSMSVKGLTETSSQPVDVGGFM</sequence>
<name>A0AAV1I7M1_9CHLO</name>
<dbReference type="EMBL" id="CAUYUE010000006">
    <property type="protein sequence ID" value="CAK0781912.1"/>
    <property type="molecule type" value="Genomic_DNA"/>
</dbReference>
<dbReference type="PANTHER" id="PTHR15681">
    <property type="entry name" value="MAD2L1-BINDING PROTEIN"/>
    <property type="match status" value="1"/>
</dbReference>